<proteinExistence type="predicted"/>
<feature type="transmembrane region" description="Helical" evidence="1">
    <location>
        <begin position="6"/>
        <end position="25"/>
    </location>
</feature>
<dbReference type="EMBL" id="MSLT01000018">
    <property type="protein sequence ID" value="OUD13198.1"/>
    <property type="molecule type" value="Genomic_DNA"/>
</dbReference>
<feature type="domain" description="DUF4350" evidence="2">
    <location>
        <begin position="43"/>
        <end position="219"/>
    </location>
</feature>
<keyword evidence="1" id="KW-0472">Membrane</keyword>
<protein>
    <recommendedName>
        <fullName evidence="2">DUF4350 domain-containing protein</fullName>
    </recommendedName>
</protein>
<dbReference type="Proteomes" id="UP000194798">
    <property type="component" value="Unassembled WGS sequence"/>
</dbReference>
<gene>
    <name evidence="3" type="ORF">TPSD3_11190</name>
</gene>
<dbReference type="OrthoDB" id="6638317at2"/>
<comment type="caution">
    <text evidence="3">The sequence shown here is derived from an EMBL/GenBank/DDBJ whole genome shotgun (WGS) entry which is preliminary data.</text>
</comment>
<reference evidence="3 4" key="1">
    <citation type="submission" date="2016-12" db="EMBL/GenBank/DDBJ databases">
        <title>Thioflexothrix psekupsii D3 genome sequencing and assembly.</title>
        <authorList>
            <person name="Fomenkov A."/>
            <person name="Vincze T."/>
            <person name="Grabovich M."/>
            <person name="Anton B.P."/>
            <person name="Dubinina G."/>
            <person name="Orlova M."/>
            <person name="Belousova E."/>
            <person name="Roberts R.J."/>
        </authorList>
    </citation>
    <scope>NUCLEOTIDE SEQUENCE [LARGE SCALE GENOMIC DNA]</scope>
    <source>
        <strain evidence="3">D3</strain>
    </source>
</reference>
<keyword evidence="1" id="KW-0812">Transmembrane</keyword>
<name>A0A251X6D1_9GAMM</name>
<evidence type="ECO:0000313" key="4">
    <source>
        <dbReference type="Proteomes" id="UP000194798"/>
    </source>
</evidence>
<evidence type="ECO:0000313" key="3">
    <source>
        <dbReference type="EMBL" id="OUD13198.1"/>
    </source>
</evidence>
<dbReference type="AlphaFoldDB" id="A0A251X6D1"/>
<evidence type="ECO:0000259" key="2">
    <source>
        <dbReference type="Pfam" id="PF14258"/>
    </source>
</evidence>
<dbReference type="InterPro" id="IPR025646">
    <property type="entry name" value="DUF4350"/>
</dbReference>
<dbReference type="RefSeq" id="WP_086488645.1">
    <property type="nucleotide sequence ID" value="NZ_MSLT01000018.1"/>
</dbReference>
<evidence type="ECO:0000256" key="1">
    <source>
        <dbReference type="SAM" id="Phobius"/>
    </source>
</evidence>
<accession>A0A251X6D1</accession>
<feature type="transmembrane region" description="Helical" evidence="1">
    <location>
        <begin position="249"/>
        <end position="267"/>
    </location>
</feature>
<sequence>MVRVIFWLGIGVLGLFLIGGAVWFFNHFAYKSEEIEVGYRGEARSNPLLAAERFLRQDATIVLHRAHSMVQLMPQLTAGDTVILSQHNYPLNQKEAEQLMNWLYEQGGHLIVSADYNDNYDEANDYILSQLDLRLAPSESEEDDSLEWLYSLELGEDVFNVEFFSSLWLEDTEDEHGAPQLWLQYHYGEGFITLFSDSTFMENDYIGNYDHAWFLAQLVASRRKTDRLFMVRLTESNTPSLPSLLWQQAWMGVISVAIVLFMALWAYSQRFGPLLPPPMRERRRLLEHIEANGHFLWRHQRAEGLLTRLREHVTQRVFLHYPQWHDLDATQLAQRVAEQYNLSRSGVTRALRNEPLRDEMDFTQRIQLLSQIKKHL</sequence>
<keyword evidence="1" id="KW-1133">Transmembrane helix</keyword>
<dbReference type="Pfam" id="PF14258">
    <property type="entry name" value="DUF4350"/>
    <property type="match status" value="1"/>
</dbReference>
<keyword evidence="4" id="KW-1185">Reference proteome</keyword>
<organism evidence="3 4">
    <name type="scientific">Thioflexithrix psekupsensis</name>
    <dbReference type="NCBI Taxonomy" id="1570016"/>
    <lineage>
        <taxon>Bacteria</taxon>
        <taxon>Pseudomonadati</taxon>
        <taxon>Pseudomonadota</taxon>
        <taxon>Gammaproteobacteria</taxon>
        <taxon>Thiotrichales</taxon>
        <taxon>Thioflexithrix</taxon>
    </lineage>
</organism>